<evidence type="ECO:0000313" key="6">
    <source>
        <dbReference type="EMBL" id="AUO47495.1"/>
    </source>
</evidence>
<evidence type="ECO:0000313" key="7">
    <source>
        <dbReference type="Proteomes" id="UP000235315"/>
    </source>
</evidence>
<dbReference type="InterPro" id="IPR014031">
    <property type="entry name" value="Ketoacyl_synth_C"/>
</dbReference>
<dbReference type="Pfam" id="PF00668">
    <property type="entry name" value="Condensation"/>
    <property type="match status" value="1"/>
</dbReference>
<dbReference type="Pfam" id="PF16197">
    <property type="entry name" value="KAsynt_C_assoc"/>
    <property type="match status" value="1"/>
</dbReference>
<dbReference type="SMART" id="SM00825">
    <property type="entry name" value="PKS_KS"/>
    <property type="match status" value="1"/>
</dbReference>
<dbReference type="Gene3D" id="3.30.300.30">
    <property type="match status" value="1"/>
</dbReference>
<dbReference type="PANTHER" id="PTHR43775:SF37">
    <property type="entry name" value="SI:DKEY-61P9.11"/>
    <property type="match status" value="1"/>
</dbReference>
<evidence type="ECO:0000256" key="1">
    <source>
        <dbReference type="ARBA" id="ARBA00022450"/>
    </source>
</evidence>
<dbReference type="Proteomes" id="UP000235315">
    <property type="component" value="Chromosome"/>
</dbReference>
<dbReference type="InterPro" id="IPR023213">
    <property type="entry name" value="CAT-like_dom_sf"/>
</dbReference>
<feature type="compositionally biased region" description="Basic and acidic residues" evidence="4">
    <location>
        <begin position="1025"/>
        <end position="1035"/>
    </location>
</feature>
<protein>
    <submittedName>
        <fullName evidence="6">Beta-ketoacyl-[acyl-carrier-protein] synthase I</fullName>
    </submittedName>
</protein>
<dbReference type="Gene3D" id="1.10.1240.100">
    <property type="match status" value="1"/>
</dbReference>
<gene>
    <name evidence="6" type="ORF">C1C98_19650</name>
</gene>
<dbReference type="Gene3D" id="3.30.559.30">
    <property type="entry name" value="Nonribosomal peptide synthetase, condensation domain"/>
    <property type="match status" value="1"/>
</dbReference>
<dbReference type="InterPro" id="IPR016039">
    <property type="entry name" value="Thiolase-like"/>
</dbReference>
<dbReference type="PROSITE" id="PS00455">
    <property type="entry name" value="AMP_BINDING"/>
    <property type="match status" value="1"/>
</dbReference>
<keyword evidence="1" id="KW-0596">Phosphopantetheine</keyword>
<dbReference type="InterPro" id="IPR001242">
    <property type="entry name" value="Condensation_dom"/>
</dbReference>
<name>A0ABN5GAE1_PSEO1</name>
<dbReference type="InterPro" id="IPR045851">
    <property type="entry name" value="AMP-bd_C_sf"/>
</dbReference>
<keyword evidence="2" id="KW-0597">Phosphoprotein</keyword>
<dbReference type="InterPro" id="IPR014030">
    <property type="entry name" value="Ketoacyl_synth_N"/>
</dbReference>
<reference evidence="6 7" key="1">
    <citation type="submission" date="2018-01" db="EMBL/GenBank/DDBJ databases">
        <title>Tropical forage species Digitaria eriantha prevents oxidative stress under low temperature conditions by the incorporation of polyhydroxybutyrate-producing endophytic bacteria.</title>
        <authorList>
            <person name="Stritzler M."/>
            <person name="Ayub N."/>
        </authorList>
    </citation>
    <scope>NUCLEOTIDE SEQUENCE [LARGE SCALE GENOMIC DNA]</scope>
    <source>
        <strain evidence="6 7">FR1</strain>
    </source>
</reference>
<sequence>MSRLASGYEELIFDRIEKDRNDPGCTLSYGFLLHGDVAVSDLSGALYALMYRDYRSALNKFVRKESGVYVCPVIMPENILEYVEVSRLEDSGAMPAAAVFLTGNRLFRFTLTKRSENAHYLRLTFSHLIFDGQCYRIFCNLLARLYRQKRFDPVREGLRARCITSEIPTVQSADSIAFWKERLSQYPLGQTLPFLKAKLRDTSRFITVRRSLAGSSYAALQAYIKDSNSTMFRLILAVTAVTIARYSDDEDLKGISIAHTLDARQQSNALGCFTNLIPLWVPHHPDWSPRQYLSYVDQERRVLRPHQLLATKTLLGLADERLNRNRPVLNVVVNHSEGLLPSITPDLEGLKVELIDTPSTGGAYDLGVSFHHGIEGLSLSVDIPHNLATDALVNQWADNFMRVLNSFVADGDTVIRAIEFVESLCPAACGDVMGLTEIDSVVARFFEQVQLRPEKVAVQSSQQVLTYAQLSDQSLHLARQIQTEVEEAALPHGIGLMLGRSSWLPVAILAALKLQVPFIPLDSALPKQRLDTILATTRLAVVLSDGQVDVADFQARYPDVLVIELPHAATLLSSVSKEPLREHGCDQAYILFTSGSTGVPKGVAPTRNNLSNFLMAMTFEPGFCEEDHFLALTPISFDISILELLLPLVVGGTLEIVDDETRRSATALARYINDSAATVVQATPASWRLLKNARWSCPRKLTIVCGGESLTTDIAQFLLRDRHLLYNLYGPTEATIWASCAHIQNPDVIYLGRPVLNSCFYVVDEHLRTVANGQAGELLISGACVAPGYLNADNRNAFIDVPGIQGKVYRTGDRVRHYGEGQLAYLGRADSQLKLNGHRIELDEINLRLAALLGPVEVFTVVRTDTVPHLCSFYWSGQGAAVDEARVLADLKKAVPLYMVPSALLRLEAIPLTTSGKVDLRRLASEPLGLLSLLPFGAAKPASVPGPSACESGGREPKLRAILLSCLGVYVHDRQQPLGWLGLNSISYNLLSQALYDELGVRIAPHRFYSLNTLAAISKELSDRQTRNGDADSQKACETPQPATRTERDDQIAIIGYSILMPEGLEAPGFWQALLDNRNLISSASRPGFAAPLQAGFLSNIKAFDARLFSVSPLEANCMDPRQRLLLQTTWRTLEDAGYAPQALAGSRTGCYIAGTGIDYATLQARFSTSSNPYTLPGTSLSILANRLSNFFDWRGPSFTLDTACSGSLSALVKACQDLASGVCEVALAGGINLIVDDQISQGLQAGSFMSPRFRCASFDESADGYVRAEGVGCFLLKPLCQAQQDGDAIHGVILAYGENHGGRANSLTAPNPEAQAALLTRVYSPGLAEQVSYIETHGTGTLLGDPIEIDALKGAWRELCPNQSEQSVWLGAVKSNIGHLEPAAGAASLAKVLLAMQHSTLTANNHFNRLNPLINLEQSPFSILTQTRPWPSPQVAGISSFGFGGANAHLVVGQAPQRERYTNHHTCYLVTLSAASDKALQAMREQLQDFLTLTLQSDPLRFDLEQVAYTCNSGRAQAEFRLAWVASSLADLVQQLALPSASWRAAAQANGDAAVSLLADLPRHEALSALRECFLQGETLDWASIHRGESGQRVHLPTYRFDERDYWFDQVRPSRAAQESDR</sequence>
<dbReference type="PANTHER" id="PTHR43775">
    <property type="entry name" value="FATTY ACID SYNTHASE"/>
    <property type="match status" value="1"/>
</dbReference>
<dbReference type="EMBL" id="CP025738">
    <property type="protein sequence ID" value="AUO47495.1"/>
    <property type="molecule type" value="Genomic_DNA"/>
</dbReference>
<evidence type="ECO:0000256" key="3">
    <source>
        <dbReference type="ARBA" id="ARBA00022679"/>
    </source>
</evidence>
<proteinExistence type="predicted"/>
<accession>A0ABN5GAE1</accession>
<dbReference type="Pfam" id="PF02801">
    <property type="entry name" value="Ketoacyl-synt_C"/>
    <property type="match status" value="1"/>
</dbReference>
<dbReference type="InterPro" id="IPR050091">
    <property type="entry name" value="PKS_NRPS_Biosynth_Enz"/>
</dbReference>
<feature type="region of interest" description="Disordered" evidence="4">
    <location>
        <begin position="1025"/>
        <end position="1046"/>
    </location>
</feature>
<dbReference type="SUPFAM" id="SSF52777">
    <property type="entry name" value="CoA-dependent acyltransferases"/>
    <property type="match status" value="2"/>
</dbReference>
<evidence type="ECO:0000256" key="2">
    <source>
        <dbReference type="ARBA" id="ARBA00022553"/>
    </source>
</evidence>
<dbReference type="SUPFAM" id="SSF47336">
    <property type="entry name" value="ACP-like"/>
    <property type="match status" value="1"/>
</dbReference>
<dbReference type="CDD" id="cd00833">
    <property type="entry name" value="PKS"/>
    <property type="match status" value="1"/>
</dbReference>
<evidence type="ECO:0000256" key="4">
    <source>
        <dbReference type="SAM" id="MobiDB-lite"/>
    </source>
</evidence>
<dbReference type="Pfam" id="PF00501">
    <property type="entry name" value="AMP-binding"/>
    <property type="match status" value="1"/>
</dbReference>
<evidence type="ECO:0000259" key="5">
    <source>
        <dbReference type="PROSITE" id="PS52004"/>
    </source>
</evidence>
<dbReference type="Gene3D" id="3.30.559.10">
    <property type="entry name" value="Chloramphenicol acetyltransferase-like domain"/>
    <property type="match status" value="1"/>
</dbReference>
<dbReference type="Pfam" id="PF00109">
    <property type="entry name" value="ketoacyl-synt"/>
    <property type="match status" value="1"/>
</dbReference>
<dbReference type="InterPro" id="IPR009081">
    <property type="entry name" value="PP-bd_ACP"/>
</dbReference>
<dbReference type="InterPro" id="IPR036736">
    <property type="entry name" value="ACP-like_sf"/>
</dbReference>
<dbReference type="InterPro" id="IPR020845">
    <property type="entry name" value="AMP-binding_CS"/>
</dbReference>
<dbReference type="SUPFAM" id="SSF53901">
    <property type="entry name" value="Thiolase-like"/>
    <property type="match status" value="1"/>
</dbReference>
<dbReference type="InterPro" id="IPR032821">
    <property type="entry name" value="PKS_assoc"/>
</dbReference>
<dbReference type="RefSeq" id="WP_014339068.1">
    <property type="nucleotide sequence ID" value="NC_016830.1"/>
</dbReference>
<keyword evidence="7" id="KW-1185">Reference proteome</keyword>
<dbReference type="InterPro" id="IPR000873">
    <property type="entry name" value="AMP-dep_synth/lig_dom"/>
</dbReference>
<dbReference type="PROSITE" id="PS52004">
    <property type="entry name" value="KS3_2"/>
    <property type="match status" value="1"/>
</dbReference>
<dbReference type="SUPFAM" id="SSF56801">
    <property type="entry name" value="Acetyl-CoA synthetase-like"/>
    <property type="match status" value="1"/>
</dbReference>
<feature type="domain" description="Ketosynthase family 3 (KS3)" evidence="5">
    <location>
        <begin position="1049"/>
        <end position="1455"/>
    </location>
</feature>
<organism evidence="6 7">
    <name type="scientific">Pseudomonas ogarae (strain DSM 112162 / CECT 30235 / F113)</name>
    <dbReference type="NCBI Taxonomy" id="1114970"/>
    <lineage>
        <taxon>Bacteria</taxon>
        <taxon>Pseudomonadati</taxon>
        <taxon>Pseudomonadota</taxon>
        <taxon>Gammaproteobacteria</taxon>
        <taxon>Pseudomonadales</taxon>
        <taxon>Pseudomonadaceae</taxon>
        <taxon>Pseudomonas</taxon>
    </lineage>
</organism>
<dbReference type="Gene3D" id="3.40.50.12780">
    <property type="entry name" value="N-terminal domain of ligase-like"/>
    <property type="match status" value="1"/>
</dbReference>
<dbReference type="Gene3D" id="3.40.47.10">
    <property type="match status" value="1"/>
</dbReference>
<dbReference type="Pfam" id="PF00550">
    <property type="entry name" value="PP-binding"/>
    <property type="match status" value="1"/>
</dbReference>
<dbReference type="InterPro" id="IPR042099">
    <property type="entry name" value="ANL_N_sf"/>
</dbReference>
<keyword evidence="3" id="KW-0808">Transferase</keyword>
<dbReference type="InterPro" id="IPR020841">
    <property type="entry name" value="PKS_Beta-ketoAc_synthase_dom"/>
</dbReference>